<protein>
    <submittedName>
        <fullName evidence="1">Jg18572 protein</fullName>
    </submittedName>
</protein>
<comment type="caution">
    <text evidence="1">The sequence shown here is derived from an EMBL/GenBank/DDBJ whole genome shotgun (WGS) entry which is preliminary data.</text>
</comment>
<sequence length="73" mass="8341">MITRHRPLKKHLFILGIADNPHFPQCYTIHVMLRCNGVAEKRTAYLVSLASLPEALGDLGDLLNFWIELGWPK</sequence>
<accession>A0A8S4S2Q0</accession>
<evidence type="ECO:0000313" key="2">
    <source>
        <dbReference type="Proteomes" id="UP000838756"/>
    </source>
</evidence>
<evidence type="ECO:0000313" key="1">
    <source>
        <dbReference type="EMBL" id="CAH2243909.1"/>
    </source>
</evidence>
<name>A0A8S4S2Q0_9NEOP</name>
<dbReference type="OrthoDB" id="7379398at2759"/>
<dbReference type="AlphaFoldDB" id="A0A8S4S2Q0"/>
<reference evidence="1" key="1">
    <citation type="submission" date="2022-03" db="EMBL/GenBank/DDBJ databases">
        <authorList>
            <person name="Lindestad O."/>
        </authorList>
    </citation>
    <scope>NUCLEOTIDE SEQUENCE</scope>
</reference>
<gene>
    <name evidence="1" type="primary">jg18572</name>
    <name evidence="1" type="ORF">PAEG_LOCUS19950</name>
</gene>
<organism evidence="1 2">
    <name type="scientific">Pararge aegeria aegeria</name>
    <dbReference type="NCBI Taxonomy" id="348720"/>
    <lineage>
        <taxon>Eukaryota</taxon>
        <taxon>Metazoa</taxon>
        <taxon>Ecdysozoa</taxon>
        <taxon>Arthropoda</taxon>
        <taxon>Hexapoda</taxon>
        <taxon>Insecta</taxon>
        <taxon>Pterygota</taxon>
        <taxon>Neoptera</taxon>
        <taxon>Endopterygota</taxon>
        <taxon>Lepidoptera</taxon>
        <taxon>Glossata</taxon>
        <taxon>Ditrysia</taxon>
        <taxon>Papilionoidea</taxon>
        <taxon>Nymphalidae</taxon>
        <taxon>Satyrinae</taxon>
        <taxon>Satyrini</taxon>
        <taxon>Parargina</taxon>
        <taxon>Pararge</taxon>
    </lineage>
</organism>
<proteinExistence type="predicted"/>
<dbReference type="EMBL" id="CAKXAJ010025782">
    <property type="protein sequence ID" value="CAH2243909.1"/>
    <property type="molecule type" value="Genomic_DNA"/>
</dbReference>
<dbReference type="Proteomes" id="UP000838756">
    <property type="component" value="Unassembled WGS sequence"/>
</dbReference>
<keyword evidence="2" id="KW-1185">Reference proteome</keyword>